<feature type="transmembrane region" description="Helical" evidence="2">
    <location>
        <begin position="129"/>
        <end position="153"/>
    </location>
</feature>
<protein>
    <submittedName>
        <fullName evidence="3">Uncharacterized protein</fullName>
    </submittedName>
</protein>
<accession>A0AAN6M522</accession>
<feature type="compositionally biased region" description="Polar residues" evidence="1">
    <location>
        <begin position="34"/>
        <end position="47"/>
    </location>
</feature>
<proteinExistence type="predicted"/>
<dbReference type="Proteomes" id="UP001280581">
    <property type="component" value="Unassembled WGS sequence"/>
</dbReference>
<evidence type="ECO:0000256" key="2">
    <source>
        <dbReference type="SAM" id="Phobius"/>
    </source>
</evidence>
<comment type="caution">
    <text evidence="3">The sequence shown here is derived from an EMBL/GenBank/DDBJ whole genome shotgun (WGS) entry which is preliminary data.</text>
</comment>
<keyword evidence="2" id="KW-0812">Transmembrane</keyword>
<feature type="non-terminal residue" evidence="3">
    <location>
        <position position="404"/>
    </location>
</feature>
<keyword evidence="2" id="KW-1133">Transmembrane helix</keyword>
<reference evidence="3 4" key="1">
    <citation type="submission" date="2021-02" db="EMBL/GenBank/DDBJ databases">
        <title>Genome assembly of Pseudopithomyces chartarum.</title>
        <authorList>
            <person name="Jauregui R."/>
            <person name="Singh J."/>
            <person name="Voisey C."/>
        </authorList>
    </citation>
    <scope>NUCLEOTIDE SEQUENCE [LARGE SCALE GENOMIC DNA]</scope>
    <source>
        <strain evidence="3 4">AGR01</strain>
    </source>
</reference>
<sequence>MSFITTCYDNGVCGTFAKDPPTQETPFAGKPGAQTPTTDSRPTAASKSTHEQEGGKPAPTNGSKPQQTDDGKPAPASTRKTHTQISSTPLATDVNSDPTSVSDNASMTETPNAAPASVDGGSGGVSKGAAAGIAIATALLGGAIAFVIAFMLFKRRGRKTSRKYSDSSTAFITPKTEHPAYVQVSQTVPPATSAAAAHTRKESLDLSNLSNSSDFLAGVLPPGADEQTVKNRVTALLNQIQQHIDEFYRDAQVTLTPTMEKDLKRFSGASVDLVDQLKQHMPTIALKHALTSYILGIVAPEADQQSTLFPVEVAGLKENERSVGSQDDQAAYILYKRLAIHLHAPPSASLHSRQSDIHEASEHFALTFFPWANPIYADKDKDENLVEVVNHALDLSMWLFGQPY</sequence>
<keyword evidence="2" id="KW-0472">Membrane</keyword>
<organism evidence="3 4">
    <name type="scientific">Pseudopithomyces chartarum</name>
    <dbReference type="NCBI Taxonomy" id="1892770"/>
    <lineage>
        <taxon>Eukaryota</taxon>
        <taxon>Fungi</taxon>
        <taxon>Dikarya</taxon>
        <taxon>Ascomycota</taxon>
        <taxon>Pezizomycotina</taxon>
        <taxon>Dothideomycetes</taxon>
        <taxon>Pleosporomycetidae</taxon>
        <taxon>Pleosporales</taxon>
        <taxon>Massarineae</taxon>
        <taxon>Didymosphaeriaceae</taxon>
        <taxon>Pseudopithomyces</taxon>
    </lineage>
</organism>
<dbReference type="AlphaFoldDB" id="A0AAN6M522"/>
<feature type="compositionally biased region" description="Polar residues" evidence="1">
    <location>
        <begin position="83"/>
        <end position="111"/>
    </location>
</feature>
<gene>
    <name evidence="3" type="ORF">GRF29_19g3041051</name>
</gene>
<keyword evidence="4" id="KW-1185">Reference proteome</keyword>
<evidence type="ECO:0000313" key="3">
    <source>
        <dbReference type="EMBL" id="KAK3215370.1"/>
    </source>
</evidence>
<evidence type="ECO:0000313" key="4">
    <source>
        <dbReference type="Proteomes" id="UP001280581"/>
    </source>
</evidence>
<feature type="region of interest" description="Disordered" evidence="1">
    <location>
        <begin position="11"/>
        <end position="126"/>
    </location>
</feature>
<dbReference type="EMBL" id="WVTA01000003">
    <property type="protein sequence ID" value="KAK3215370.1"/>
    <property type="molecule type" value="Genomic_DNA"/>
</dbReference>
<evidence type="ECO:0000256" key="1">
    <source>
        <dbReference type="SAM" id="MobiDB-lite"/>
    </source>
</evidence>
<name>A0AAN6M522_9PLEO</name>